<organism evidence="2 3">
    <name type="scientific">Acidithiobacillus ferrivorans</name>
    <dbReference type="NCBI Taxonomy" id="160808"/>
    <lineage>
        <taxon>Bacteria</taxon>
        <taxon>Pseudomonadati</taxon>
        <taxon>Pseudomonadota</taxon>
        <taxon>Acidithiobacillia</taxon>
        <taxon>Acidithiobacillales</taxon>
        <taxon>Acidithiobacillaceae</taxon>
        <taxon>Acidithiobacillus</taxon>
    </lineage>
</organism>
<keyword evidence="1" id="KW-0812">Transmembrane</keyword>
<dbReference type="AlphaFoldDB" id="A0A1B9BUP0"/>
<reference evidence="2 3" key="1">
    <citation type="submission" date="2016-07" db="EMBL/GenBank/DDBJ databases">
        <title>Draft genome of a psychrotolerant acidophile Acidithiobacillus ferrivorans strain YL15.</title>
        <authorList>
            <person name="Peng T."/>
            <person name="Ma L."/>
            <person name="Nan M."/>
            <person name="An N."/>
            <person name="Wang M."/>
            <person name="Qiu G."/>
            <person name="Zeng W."/>
        </authorList>
    </citation>
    <scope>NUCLEOTIDE SEQUENCE [LARGE SCALE GENOMIC DNA]</scope>
    <source>
        <strain evidence="2 3">YL15</strain>
    </source>
</reference>
<keyword evidence="1" id="KW-1133">Transmembrane helix</keyword>
<dbReference type="EMBL" id="MASQ01000143">
    <property type="protein sequence ID" value="OCB01426.1"/>
    <property type="molecule type" value="Genomic_DNA"/>
</dbReference>
<protein>
    <recommendedName>
        <fullName evidence="4">DUF2784 domain-containing protein</fullName>
    </recommendedName>
</protein>
<evidence type="ECO:0008006" key="4">
    <source>
        <dbReference type="Google" id="ProtNLM"/>
    </source>
</evidence>
<dbReference type="Pfam" id="PF10861">
    <property type="entry name" value="DUF2784"/>
    <property type="match status" value="1"/>
</dbReference>
<dbReference type="OrthoDB" id="370375at2"/>
<feature type="transmembrane region" description="Helical" evidence="1">
    <location>
        <begin position="6"/>
        <end position="31"/>
    </location>
</feature>
<dbReference type="RefSeq" id="WP_014027712.1">
    <property type="nucleotide sequence ID" value="NZ_LVZL01000055.1"/>
</dbReference>
<dbReference type="Proteomes" id="UP000093129">
    <property type="component" value="Unassembled WGS sequence"/>
</dbReference>
<evidence type="ECO:0000313" key="2">
    <source>
        <dbReference type="EMBL" id="OCB01426.1"/>
    </source>
</evidence>
<evidence type="ECO:0000313" key="3">
    <source>
        <dbReference type="Proteomes" id="UP000093129"/>
    </source>
</evidence>
<proteinExistence type="predicted"/>
<sequence>MAMDLLWSQGILVLHLGIIIFNVVGVVVIPWGAWRHWRWVRIFWWRALHLVALSVVALQAVLGRACFLTIWQSRLQEEAGREGFRAPFIQTWVNHQLFWNLPMTFFTVVYLLVWIYVIILWWKVPPVWPRRGAVA</sequence>
<accession>A0A1B9BUP0</accession>
<name>A0A1B9BUP0_9PROT</name>
<evidence type="ECO:0000256" key="1">
    <source>
        <dbReference type="SAM" id="Phobius"/>
    </source>
</evidence>
<feature type="transmembrane region" description="Helical" evidence="1">
    <location>
        <begin position="43"/>
        <end position="62"/>
    </location>
</feature>
<comment type="caution">
    <text evidence="2">The sequence shown here is derived from an EMBL/GenBank/DDBJ whole genome shotgun (WGS) entry which is preliminary data.</text>
</comment>
<dbReference type="InterPro" id="IPR021218">
    <property type="entry name" value="DUF2784"/>
</dbReference>
<keyword evidence="1" id="KW-0472">Membrane</keyword>
<feature type="transmembrane region" description="Helical" evidence="1">
    <location>
        <begin position="97"/>
        <end position="122"/>
    </location>
</feature>
<gene>
    <name evidence="2" type="ORF">BBC27_04185</name>
</gene>